<feature type="region of interest" description="Disordered" evidence="1">
    <location>
        <begin position="176"/>
        <end position="197"/>
    </location>
</feature>
<dbReference type="CDD" id="cd01650">
    <property type="entry name" value="RT_nLTR_like"/>
    <property type="match status" value="1"/>
</dbReference>
<accession>W8AXW6</accession>
<dbReference type="PROSITE" id="PS50878">
    <property type="entry name" value="RT_POL"/>
    <property type="match status" value="1"/>
</dbReference>
<dbReference type="Pfam" id="PF00078">
    <property type="entry name" value="RVT_1"/>
    <property type="match status" value="1"/>
</dbReference>
<dbReference type="PROSITE" id="PS51450">
    <property type="entry name" value="LRR"/>
    <property type="match status" value="1"/>
</dbReference>
<reference evidence="3" key="2">
    <citation type="journal article" date="2014" name="BMC Genomics">
        <title>A genomic perspective to assessing quality of mass-reared SIT flies used in Mediterranean fruit fly (Ceratitis capitata) eradication in California.</title>
        <authorList>
            <person name="Calla B."/>
            <person name="Hall B."/>
            <person name="Hou S."/>
            <person name="Geib S.M."/>
        </authorList>
    </citation>
    <scope>NUCLEOTIDE SEQUENCE</scope>
</reference>
<dbReference type="InterPro" id="IPR000477">
    <property type="entry name" value="RT_dom"/>
</dbReference>
<feature type="domain" description="Reverse transcriptase" evidence="2">
    <location>
        <begin position="509"/>
        <end position="796"/>
    </location>
</feature>
<dbReference type="InterPro" id="IPR043502">
    <property type="entry name" value="DNA/RNA_pol_sf"/>
</dbReference>
<sequence>MKPLKKMRRIDQASDNLNNHSNHNFLEGGSSRPQNDHTLDINNNSGENRTNYLLPGNVLLASNAATNPTVSPRQRKKWTTEVNEYLLRTYLQITKLETHRTLFRKRLREKFIVKYPQMDVSEQNLSDQIRAIRRHDYITEARREQIKQEVEQELRSNSDLVVGSAEVPENTAVSRAENILSEENNNHNSDPTSESDDSIDVEKVYSRFHQNYAQYRGMPVTSLPQLPKLHNSAKLGKLVTHFDVAILPELINQEINLEEMVITIYCTAKTVTEIITNKCFDNLLQRRKQQSNQTARKNKSGGPIWLQRLDKNIEEYRRRIGKLTAFARGGASRRLRNQVSKICKNYNIHSRFETNEELPIRTLDTLKQKLRTLCTRREKYSLSMNRREHNRLFENNQKLFLRRLKSQNANTNAQSQTEQFSSEAFTAYWSSIWSQTQRHNPSASWISDMKDKYCNVPTPDFSPISSQQINSVTRKLHNWKSPGCDKIHAYWFKKLPCTHFKIAEMFTKIITGVEEIPEFLTLGTTYMIPKSSNSVEPSMYRPITCLPVIYKILTACISNIFYEHIEANNLIAEEQKGCIRSSQGCKEQLVIDQVVLGQAKKQSRNLYAAYIDWMKAFDSVPHSWLIEVLHLYKFNPNIIIFLEKIMKYWRTRIKLPQVGTAQYTDQIKISNGIFQGDSLSPLWFIISMNPLSHILRNTGYGYVVKHGQNGRCRLSHLFYVDDLKLYAAKPNNLGKLLECVATFSNDIKMPIGLDKCRKITIIKGKVMPRDNPVEPDGLDIKEMESNEAYKYLGVMQSNCVDTMQMRKKLVAEFRRRLTALCKTQLNGRNQTYAINSFVIPVVSYSFGIIKWSTTELENMQRIIRTVMSKYKAHHPKSSVFRTTLARKDGGRGQIDIGALHDKLILNLRTYFHVKSSQSEIHQAVESADDNYTPLRMNQHYESRNTISTDEKLQRWSEMAVHGAYRKDLLSPFVDQKLSHLWLTNRAIFAETEGTIFAMQDGVVPTRNYVKYVIRDINAPADKCRRCNSRSETLDHVLAGCTALANSMYLKRHNDIAKIIHMQLAQKYKFHQNKIPYYRYIPESVHEDTSILIYYDRTVLTNATRDHNRPDIFVVDKASKVAFIIDIAVPLNKNMQKTYTEKIAKYSDLGIDAKRQWKLRKVYLLPIIVSAHGLVHINLKENLRKLQLSDNIIFDIQKAALLNSCHIIRNFLQ</sequence>
<dbReference type="OrthoDB" id="8019226at2759"/>
<evidence type="ECO:0000313" key="3">
    <source>
        <dbReference type="EMBL" id="JAB89658.1"/>
    </source>
</evidence>
<dbReference type="SUPFAM" id="SSF56672">
    <property type="entry name" value="DNA/RNA polymerases"/>
    <property type="match status" value="1"/>
</dbReference>
<protein>
    <submittedName>
        <fullName evidence="3">Retrovirus-related Pol polyprotein from type-2 retrotransposable element R2DM</fullName>
    </submittedName>
</protein>
<proteinExistence type="evidence at transcript level"/>
<dbReference type="PANTHER" id="PTHR35450:SF2">
    <property type="entry name" value="REVERSE TRANSCRIPTASE DOMAIN-CONTAINING PROTEIN"/>
    <property type="match status" value="1"/>
</dbReference>
<feature type="compositionally biased region" description="Polar residues" evidence="1">
    <location>
        <begin position="181"/>
        <end position="192"/>
    </location>
</feature>
<feature type="region of interest" description="Disordered" evidence="1">
    <location>
        <begin position="14"/>
        <end position="50"/>
    </location>
</feature>
<organism evidence="3">
    <name type="scientific">Ceratitis capitata</name>
    <name type="common">Mediterranean fruit fly</name>
    <name type="synonym">Tephritis capitata</name>
    <dbReference type="NCBI Taxonomy" id="7213"/>
    <lineage>
        <taxon>Eukaryota</taxon>
        <taxon>Metazoa</taxon>
        <taxon>Ecdysozoa</taxon>
        <taxon>Arthropoda</taxon>
        <taxon>Hexapoda</taxon>
        <taxon>Insecta</taxon>
        <taxon>Pterygota</taxon>
        <taxon>Neoptera</taxon>
        <taxon>Endopterygota</taxon>
        <taxon>Diptera</taxon>
        <taxon>Brachycera</taxon>
        <taxon>Muscomorpha</taxon>
        <taxon>Tephritoidea</taxon>
        <taxon>Tephritidae</taxon>
        <taxon>Ceratitis</taxon>
        <taxon>Ceratitis</taxon>
    </lineage>
</organism>
<feature type="compositionally biased region" description="Polar residues" evidence="1">
    <location>
        <begin position="40"/>
        <end position="50"/>
    </location>
</feature>
<evidence type="ECO:0000256" key="1">
    <source>
        <dbReference type="SAM" id="MobiDB-lite"/>
    </source>
</evidence>
<evidence type="ECO:0000259" key="2">
    <source>
        <dbReference type="PROSITE" id="PS50878"/>
    </source>
</evidence>
<dbReference type="InterPro" id="IPR001611">
    <property type="entry name" value="Leu-rich_rpt"/>
</dbReference>
<feature type="compositionally biased region" description="Polar residues" evidence="1">
    <location>
        <begin position="14"/>
        <end position="24"/>
    </location>
</feature>
<dbReference type="AlphaFoldDB" id="W8AXW6"/>
<dbReference type="EMBL" id="GAMC01016897">
    <property type="protein sequence ID" value="JAB89658.1"/>
    <property type="molecule type" value="mRNA"/>
</dbReference>
<dbReference type="PANTHER" id="PTHR35450">
    <property type="entry name" value="REVERSE TRANSCRIPTASE DOMAIN-CONTAINING PROTEIN"/>
    <property type="match status" value="1"/>
</dbReference>
<gene>
    <name evidence="3" type="primary">POLR</name>
</gene>
<dbReference type="GO" id="GO:0071897">
    <property type="term" value="P:DNA biosynthetic process"/>
    <property type="evidence" value="ECO:0007669"/>
    <property type="project" value="UniProtKB-ARBA"/>
</dbReference>
<reference evidence="3" key="1">
    <citation type="submission" date="2013-07" db="EMBL/GenBank/DDBJ databases">
        <authorList>
            <person name="Geib S."/>
        </authorList>
    </citation>
    <scope>NUCLEOTIDE SEQUENCE</scope>
</reference>
<name>W8AXW6_CERCA</name>